<dbReference type="InterPro" id="IPR011760">
    <property type="entry name" value="PsdUridine_synth_TruD_insert"/>
</dbReference>
<evidence type="ECO:0000313" key="7">
    <source>
        <dbReference type="Proteomes" id="UP000613177"/>
    </source>
</evidence>
<feature type="compositionally biased region" description="Polar residues" evidence="4">
    <location>
        <begin position="1"/>
        <end position="13"/>
    </location>
</feature>
<dbReference type="GO" id="GO:0001522">
    <property type="term" value="P:pseudouridine synthesis"/>
    <property type="evidence" value="ECO:0007669"/>
    <property type="project" value="InterPro"/>
</dbReference>
<evidence type="ECO:0000256" key="3">
    <source>
        <dbReference type="ARBA" id="ARBA00023235"/>
    </source>
</evidence>
<name>A0A8H7VZ53_9FUNG</name>
<dbReference type="InterPro" id="IPR001656">
    <property type="entry name" value="PsdUridine_synth_TruD"/>
</dbReference>
<comment type="caution">
    <text evidence="6">The sequence shown here is derived from an EMBL/GenBank/DDBJ whole genome shotgun (WGS) entry which is preliminary data.</text>
</comment>
<dbReference type="Pfam" id="PF01142">
    <property type="entry name" value="TruD"/>
    <property type="match status" value="1"/>
</dbReference>
<dbReference type="CDD" id="cd02576">
    <property type="entry name" value="PseudoU_synth_ScPUS7"/>
    <property type="match status" value="1"/>
</dbReference>
<dbReference type="PROSITE" id="PS01268">
    <property type="entry name" value="UPF0024"/>
    <property type="match status" value="1"/>
</dbReference>
<proteinExistence type="inferred from homology"/>
<organism evidence="6 7">
    <name type="scientific">Thamnidium elegans</name>
    <dbReference type="NCBI Taxonomy" id="101142"/>
    <lineage>
        <taxon>Eukaryota</taxon>
        <taxon>Fungi</taxon>
        <taxon>Fungi incertae sedis</taxon>
        <taxon>Mucoromycota</taxon>
        <taxon>Mucoromycotina</taxon>
        <taxon>Mucoromycetes</taxon>
        <taxon>Mucorales</taxon>
        <taxon>Mucorineae</taxon>
        <taxon>Mucoraceae</taxon>
        <taxon>Thamnidium</taxon>
    </lineage>
</organism>
<reference evidence="6" key="1">
    <citation type="submission" date="2021-01" db="EMBL/GenBank/DDBJ databases">
        <title>Metabolic potential, ecology and presence of endohyphal bacteria is reflected in genomic diversity of Mucoromycotina.</title>
        <authorList>
            <person name="Muszewska A."/>
            <person name="Okrasinska A."/>
            <person name="Steczkiewicz K."/>
            <person name="Drgas O."/>
            <person name="Orlowska M."/>
            <person name="Perlinska-Lenart U."/>
            <person name="Aleksandrzak-Piekarczyk T."/>
            <person name="Szatraj K."/>
            <person name="Zielenkiewicz U."/>
            <person name="Pilsyk S."/>
            <person name="Malc E."/>
            <person name="Mieczkowski P."/>
            <person name="Kruszewska J.S."/>
            <person name="Biernat P."/>
            <person name="Pawlowska J."/>
        </authorList>
    </citation>
    <scope>NUCLEOTIDE SEQUENCE</scope>
    <source>
        <strain evidence="6">WA0000018081</strain>
    </source>
</reference>
<evidence type="ECO:0000259" key="5">
    <source>
        <dbReference type="PROSITE" id="PS50984"/>
    </source>
</evidence>
<feature type="region of interest" description="Disordered" evidence="4">
    <location>
        <begin position="1"/>
        <end position="24"/>
    </location>
</feature>
<dbReference type="AlphaFoldDB" id="A0A8H7VZ53"/>
<keyword evidence="2" id="KW-0819">tRNA processing</keyword>
<dbReference type="SUPFAM" id="SSF55120">
    <property type="entry name" value="Pseudouridine synthase"/>
    <property type="match status" value="1"/>
</dbReference>
<dbReference type="InterPro" id="IPR020119">
    <property type="entry name" value="PsdUridine_synth_TruD_CS"/>
</dbReference>
<dbReference type="GO" id="GO:0008033">
    <property type="term" value="P:tRNA processing"/>
    <property type="evidence" value="ECO:0007669"/>
    <property type="project" value="UniProtKB-KW"/>
</dbReference>
<evidence type="ECO:0000256" key="2">
    <source>
        <dbReference type="ARBA" id="ARBA00022694"/>
    </source>
</evidence>
<sequence length="617" mass="70012">MGNLLSTSSASQDKGNKRALDPEESVTVTKRVRLESEQTVTIKETDVGIAAYVNTNLNGFHSILKYRAEDFLVNEVDMDGKIVHLTSLEAPNTKTKEIKLNYYKPAVFDKEVAKILDKEFAKKLREFIKKPEDTEAVITTTSDKDQRMQFYQLVEQHLETKINCRGKDGQLVIRWPSAVYNDEFIDWKALGGEYLQVNMYKNGIDTMNAINIISNKAAVHSKHFGYAGTKDARAITTQTLTMKSVKPGRIVMAQDELKKCGIYLGDFKFVPNGLTLGDLKGNHFTIVLRDVKGVSEADLEVALNSLKENGYLNYFGMQRFGTSTVLTHTIGCAIMKKDYELASDLILNPREGDRAEFDAARRLWKETHDAEATLAIFPKRAYSERKLLNFYIRNPESHAKAIKSLPKNMLSLYSHAYQSYIWNRVVSERSRRFGNNKPLVGDLVLVDAKKMKGDSRKGNNVGRRDPFNKKIPKVLTEEDLENYSITDVVYPLPGKQTVYPENEIKELYVKFMAEDGISMEKRSGHFDNLAGDYRNILSKPEDMAWSFIRYNDPTEKLCNTDVDRLENVPEPVGVQDGQYLALKVEFTLGTSQYATMALREIMRAETSSQAQSNISHD</sequence>
<comment type="similarity">
    <text evidence="1">Belongs to the pseudouridine synthase TruD family.</text>
</comment>
<accession>A0A8H7VZ53</accession>
<evidence type="ECO:0000256" key="1">
    <source>
        <dbReference type="ARBA" id="ARBA00007953"/>
    </source>
</evidence>
<evidence type="ECO:0000256" key="4">
    <source>
        <dbReference type="SAM" id="MobiDB-lite"/>
    </source>
</evidence>
<keyword evidence="7" id="KW-1185">Reference proteome</keyword>
<feature type="domain" description="TRUD" evidence="5">
    <location>
        <begin position="310"/>
        <end position="539"/>
    </location>
</feature>
<dbReference type="NCBIfam" id="TIGR00094">
    <property type="entry name" value="tRNA_TruD_broad"/>
    <property type="match status" value="1"/>
</dbReference>
<protein>
    <recommendedName>
        <fullName evidence="5">TRUD domain-containing protein</fullName>
    </recommendedName>
</protein>
<dbReference type="GO" id="GO:0003723">
    <property type="term" value="F:RNA binding"/>
    <property type="evidence" value="ECO:0007669"/>
    <property type="project" value="InterPro"/>
</dbReference>
<dbReference type="InterPro" id="IPR020103">
    <property type="entry name" value="PsdUridine_synth_cat_dom_sf"/>
</dbReference>
<evidence type="ECO:0000313" key="6">
    <source>
        <dbReference type="EMBL" id="KAG2236767.1"/>
    </source>
</evidence>
<dbReference type="EMBL" id="JAEPRE010000013">
    <property type="protein sequence ID" value="KAG2236767.1"/>
    <property type="molecule type" value="Genomic_DNA"/>
</dbReference>
<dbReference type="GO" id="GO:0005634">
    <property type="term" value="C:nucleus"/>
    <property type="evidence" value="ECO:0007669"/>
    <property type="project" value="TreeGrafter"/>
</dbReference>
<dbReference type="GO" id="GO:0009982">
    <property type="term" value="F:pseudouridine synthase activity"/>
    <property type="evidence" value="ECO:0007669"/>
    <property type="project" value="InterPro"/>
</dbReference>
<dbReference type="PANTHER" id="PTHR13326:SF21">
    <property type="entry name" value="PSEUDOURIDYLATE SYNTHASE PUS7L"/>
    <property type="match status" value="1"/>
</dbReference>
<dbReference type="Gene3D" id="3.30.2350.20">
    <property type="entry name" value="TruD, catalytic domain"/>
    <property type="match status" value="2"/>
</dbReference>
<dbReference type="PANTHER" id="PTHR13326">
    <property type="entry name" value="TRNA PSEUDOURIDINE SYNTHASE D"/>
    <property type="match status" value="1"/>
</dbReference>
<gene>
    <name evidence="6" type="ORF">INT48_006951</name>
</gene>
<keyword evidence="3" id="KW-0413">Isomerase</keyword>
<dbReference type="Proteomes" id="UP000613177">
    <property type="component" value="Unassembled WGS sequence"/>
</dbReference>
<dbReference type="InterPro" id="IPR042214">
    <property type="entry name" value="TruD_catalytic"/>
</dbReference>
<dbReference type="PIRSF" id="PIRSF037016">
    <property type="entry name" value="Pseudouridin_synth_euk_prd"/>
    <property type="match status" value="1"/>
</dbReference>
<dbReference type="PROSITE" id="PS50984">
    <property type="entry name" value="TRUD"/>
    <property type="match status" value="1"/>
</dbReference>